<protein>
    <recommendedName>
        <fullName evidence="3">Protein ENHANCED DISEASE RESISTANCE 2 C-terminal domain-containing protein</fullName>
    </recommendedName>
</protein>
<dbReference type="InterPro" id="IPR009769">
    <property type="entry name" value="EDR2_C"/>
</dbReference>
<dbReference type="AlphaFoldDB" id="A0A2U1PU95"/>
<keyword evidence="5" id="KW-1185">Reference proteome</keyword>
<evidence type="ECO:0000313" key="5">
    <source>
        <dbReference type="Proteomes" id="UP000245207"/>
    </source>
</evidence>
<organism evidence="4 5">
    <name type="scientific">Artemisia annua</name>
    <name type="common">Sweet wormwood</name>
    <dbReference type="NCBI Taxonomy" id="35608"/>
    <lineage>
        <taxon>Eukaryota</taxon>
        <taxon>Viridiplantae</taxon>
        <taxon>Streptophyta</taxon>
        <taxon>Embryophyta</taxon>
        <taxon>Tracheophyta</taxon>
        <taxon>Spermatophyta</taxon>
        <taxon>Magnoliopsida</taxon>
        <taxon>eudicotyledons</taxon>
        <taxon>Gunneridae</taxon>
        <taxon>Pentapetalae</taxon>
        <taxon>asterids</taxon>
        <taxon>campanulids</taxon>
        <taxon>Asterales</taxon>
        <taxon>Asteraceae</taxon>
        <taxon>Asteroideae</taxon>
        <taxon>Anthemideae</taxon>
        <taxon>Artemisiinae</taxon>
        <taxon>Artemisia</taxon>
    </lineage>
</organism>
<dbReference type="STRING" id="35608.A0A2U1PU95"/>
<dbReference type="PANTHER" id="PTHR31558">
    <property type="entry name" value="CW14 PROTEIN"/>
    <property type="match status" value="1"/>
</dbReference>
<evidence type="ECO:0000256" key="1">
    <source>
        <dbReference type="SAM" id="Coils"/>
    </source>
</evidence>
<keyword evidence="1" id="KW-0175">Coiled coil</keyword>
<dbReference type="EMBL" id="PKPP01000732">
    <property type="protein sequence ID" value="PWA89305.1"/>
    <property type="molecule type" value="Genomic_DNA"/>
</dbReference>
<evidence type="ECO:0000256" key="2">
    <source>
        <dbReference type="SAM" id="MobiDB-lite"/>
    </source>
</evidence>
<feature type="region of interest" description="Disordered" evidence="2">
    <location>
        <begin position="351"/>
        <end position="399"/>
    </location>
</feature>
<sequence>MIEKHKQSDEESSRKIRQLEAELASSTHIRQNLQRKVRVLEGENYLLEVKQKELNQTITNILQAKQAFVDAYQESTSEMKRSIEFKDKKIVMLSEKINAHLLSLDAIRKEASLVKQVADNAQRVVDEKEEVVARLKIEMDKVCAFENLFIGNAALRSELGMLEGTLKTIQDTMARMDEEDRAAFNLMLANQRNVAINYKENDRINQDIQNCEVNSHHKASRASVAEITASPLCKEHAHIASPLRENNNVNSPSTYSPPNSVHSGSQSAVNLLTVPAAEEKVNKVAKQTSLVWLEWFNEVRIPSSSSFYFLALAGSIDDIWYDSAAILESDGSDEDFHSVLNDMLPLDGSEGVSRPNISAVRDGENRRSSVHPVDVSRCSGSLNDGISPSIDDSSERDNGGPFDCGIIPSNCLPCLANIDTSVDKRSSSSSPSSTSKKAAHKLSFKWKDGHPNASFVSSKKHIQRPIAGSQVPFCSIEKRMPDSWSDIEPQTFRIRGKNYLRDKKKELASNYAAYYPFGVDVFLSQKKIDHIARFVELPVVGASSAEIPSILVVNVQIPLYPASFFKGEIDGEGISFVLYFKLSDGYTKELSSQFQDNMKRILDDEIEKVKGFRGDTLVSCRERLKILGRV</sequence>
<reference evidence="4 5" key="1">
    <citation type="journal article" date="2018" name="Mol. Plant">
        <title>The genome of Artemisia annua provides insight into the evolution of Asteraceae family and artemisinin biosynthesis.</title>
        <authorList>
            <person name="Shen Q."/>
            <person name="Zhang L."/>
            <person name="Liao Z."/>
            <person name="Wang S."/>
            <person name="Yan T."/>
            <person name="Shi P."/>
            <person name="Liu M."/>
            <person name="Fu X."/>
            <person name="Pan Q."/>
            <person name="Wang Y."/>
            <person name="Lv Z."/>
            <person name="Lu X."/>
            <person name="Zhang F."/>
            <person name="Jiang W."/>
            <person name="Ma Y."/>
            <person name="Chen M."/>
            <person name="Hao X."/>
            <person name="Li L."/>
            <person name="Tang Y."/>
            <person name="Lv G."/>
            <person name="Zhou Y."/>
            <person name="Sun X."/>
            <person name="Brodelius P.E."/>
            <person name="Rose J.K.C."/>
            <person name="Tang K."/>
        </authorList>
    </citation>
    <scope>NUCLEOTIDE SEQUENCE [LARGE SCALE GENOMIC DNA]</scope>
    <source>
        <strain evidence="5">cv. Huhao1</strain>
        <tissue evidence="4">Leaf</tissue>
    </source>
</reference>
<evidence type="ECO:0000259" key="3">
    <source>
        <dbReference type="Pfam" id="PF07059"/>
    </source>
</evidence>
<proteinExistence type="predicted"/>
<feature type="coiled-coil region" evidence="1">
    <location>
        <begin position="2"/>
        <end position="36"/>
    </location>
</feature>
<feature type="region of interest" description="Disordered" evidence="2">
    <location>
        <begin position="243"/>
        <end position="266"/>
    </location>
</feature>
<dbReference type="Proteomes" id="UP000245207">
    <property type="component" value="Unassembled WGS sequence"/>
</dbReference>
<name>A0A2U1PU95_ARTAN</name>
<dbReference type="Pfam" id="PF07059">
    <property type="entry name" value="EDR2_C"/>
    <property type="match status" value="1"/>
</dbReference>
<dbReference type="PANTHER" id="PTHR31558:SF3">
    <property type="entry name" value="CW14 PROTEIN"/>
    <property type="match status" value="1"/>
</dbReference>
<feature type="compositionally biased region" description="Polar residues" evidence="2">
    <location>
        <begin position="244"/>
        <end position="266"/>
    </location>
</feature>
<gene>
    <name evidence="4" type="ORF">CTI12_AA112460</name>
</gene>
<comment type="caution">
    <text evidence="4">The sequence shown here is derived from an EMBL/GenBank/DDBJ whole genome shotgun (WGS) entry which is preliminary data.</text>
</comment>
<accession>A0A2U1PU95</accession>
<feature type="domain" description="Protein ENHANCED DISEASE RESISTANCE 2 C-terminal" evidence="3">
    <location>
        <begin position="484"/>
        <end position="630"/>
    </location>
</feature>
<dbReference type="OrthoDB" id="9970435at2759"/>
<evidence type="ECO:0000313" key="4">
    <source>
        <dbReference type="EMBL" id="PWA89305.1"/>
    </source>
</evidence>